<sequence length="149" mass="16380">MPSQWEKIDAHGMQIALEEAQKSYEEGGIPIGSSILVPDASEAAGYRVLGSGHNERVQKSSATLHGEISAVENAGRLRAEVYRAATIIPRVVIGENKTFMGGESLLIENGVEVIVKDRQDCKDLMEKFIIEKPQDWNEDIGELDTRLGM</sequence>
<evidence type="ECO:0000313" key="2">
    <source>
        <dbReference type="EMBL" id="KAG5167009.1"/>
    </source>
</evidence>
<evidence type="ECO:0000259" key="1">
    <source>
        <dbReference type="PROSITE" id="PS51747"/>
    </source>
</evidence>
<dbReference type="AlphaFoldDB" id="A0A8H7XWY1"/>
<accession>A0A8H7XWY1</accession>
<feature type="domain" description="CMP/dCMP-type deaminase" evidence="1">
    <location>
        <begin position="7"/>
        <end position="131"/>
    </location>
</feature>
<comment type="caution">
    <text evidence="2">The sequence shown here is derived from an EMBL/GenBank/DDBJ whole genome shotgun (WGS) entry which is preliminary data.</text>
</comment>
<organism evidence="2">
    <name type="scientific">Psilocybe cubensis</name>
    <name type="common">Psychedelic mushroom</name>
    <name type="synonym">Stropharia cubensis</name>
    <dbReference type="NCBI Taxonomy" id="181762"/>
    <lineage>
        <taxon>Eukaryota</taxon>
        <taxon>Fungi</taxon>
        <taxon>Dikarya</taxon>
        <taxon>Basidiomycota</taxon>
        <taxon>Agaricomycotina</taxon>
        <taxon>Agaricomycetes</taxon>
        <taxon>Agaricomycetidae</taxon>
        <taxon>Agaricales</taxon>
        <taxon>Agaricineae</taxon>
        <taxon>Strophariaceae</taxon>
        <taxon>Psilocybe</taxon>
    </lineage>
</organism>
<dbReference type="GO" id="GO:0006139">
    <property type="term" value="P:nucleobase-containing compound metabolic process"/>
    <property type="evidence" value="ECO:0007669"/>
    <property type="project" value="UniProtKB-ARBA"/>
</dbReference>
<dbReference type="Pfam" id="PF00383">
    <property type="entry name" value="dCMP_cyt_deam_1"/>
    <property type="match status" value="1"/>
</dbReference>
<dbReference type="CDD" id="cd01285">
    <property type="entry name" value="nucleoside_deaminase"/>
    <property type="match status" value="1"/>
</dbReference>
<protein>
    <recommendedName>
        <fullName evidence="1">CMP/dCMP-type deaminase domain-containing protein</fullName>
    </recommendedName>
</protein>
<dbReference type="PROSITE" id="PS51747">
    <property type="entry name" value="CYT_DCMP_DEAMINASES_2"/>
    <property type="match status" value="1"/>
</dbReference>
<proteinExistence type="predicted"/>
<dbReference type="SUPFAM" id="SSF53927">
    <property type="entry name" value="Cytidine deaminase-like"/>
    <property type="match status" value="1"/>
</dbReference>
<dbReference type="EMBL" id="JAFIQS010000007">
    <property type="protein sequence ID" value="KAG5167009.1"/>
    <property type="molecule type" value="Genomic_DNA"/>
</dbReference>
<dbReference type="Gene3D" id="3.40.140.10">
    <property type="entry name" value="Cytidine Deaminase, domain 2"/>
    <property type="match status" value="2"/>
</dbReference>
<reference evidence="2" key="1">
    <citation type="submission" date="2021-02" db="EMBL/GenBank/DDBJ databases">
        <title>Psilocybe cubensis genome.</title>
        <authorList>
            <person name="Mckernan K.J."/>
            <person name="Crawford S."/>
            <person name="Trippe A."/>
            <person name="Kane L.T."/>
            <person name="Mclaughlin S."/>
        </authorList>
    </citation>
    <scope>NUCLEOTIDE SEQUENCE [LARGE SCALE GENOMIC DNA]</scope>
    <source>
        <strain evidence="2">MGC-MH-2018</strain>
    </source>
</reference>
<name>A0A8H7XWY1_PSICU</name>
<dbReference type="OrthoDB" id="408702at2759"/>
<dbReference type="GO" id="GO:0003824">
    <property type="term" value="F:catalytic activity"/>
    <property type="evidence" value="ECO:0007669"/>
    <property type="project" value="InterPro"/>
</dbReference>
<gene>
    <name evidence="2" type="ORF">JR316_007346</name>
</gene>
<dbReference type="InterPro" id="IPR002125">
    <property type="entry name" value="CMP_dCMP_dom"/>
</dbReference>
<dbReference type="InterPro" id="IPR016193">
    <property type="entry name" value="Cytidine_deaminase-like"/>
</dbReference>